<keyword evidence="7" id="KW-1185">Reference proteome</keyword>
<dbReference type="SUPFAM" id="SSF53850">
    <property type="entry name" value="Periplasmic binding protein-like II"/>
    <property type="match status" value="1"/>
</dbReference>
<dbReference type="Proteomes" id="UP000278222">
    <property type="component" value="Unassembled WGS sequence"/>
</dbReference>
<dbReference type="Gene3D" id="3.40.190.10">
    <property type="entry name" value="Periplasmic binding protein-like II"/>
    <property type="match status" value="2"/>
</dbReference>
<comment type="caution">
    <text evidence="6">The sequence shown here is derived from an EMBL/GenBank/DDBJ whole genome shotgun (WGS) entry which is preliminary data.</text>
</comment>
<gene>
    <name evidence="6" type="ORF">EDC65_1000</name>
</gene>
<evidence type="ECO:0000256" key="3">
    <source>
        <dbReference type="ARBA" id="ARBA00023125"/>
    </source>
</evidence>
<dbReference type="RefSeq" id="WP_123688540.1">
    <property type="nucleotide sequence ID" value="NZ_AP019700.1"/>
</dbReference>
<dbReference type="GO" id="GO:0006351">
    <property type="term" value="P:DNA-templated transcription"/>
    <property type="evidence" value="ECO:0007669"/>
    <property type="project" value="TreeGrafter"/>
</dbReference>
<dbReference type="PANTHER" id="PTHR30537">
    <property type="entry name" value="HTH-TYPE TRANSCRIPTIONAL REGULATOR"/>
    <property type="match status" value="1"/>
</dbReference>
<keyword evidence="4" id="KW-0804">Transcription</keyword>
<dbReference type="GO" id="GO:0043565">
    <property type="term" value="F:sequence-specific DNA binding"/>
    <property type="evidence" value="ECO:0007669"/>
    <property type="project" value="TreeGrafter"/>
</dbReference>
<dbReference type="Pfam" id="PF03466">
    <property type="entry name" value="LysR_substrate"/>
    <property type="match status" value="1"/>
</dbReference>
<name>A0A3N1MDL6_9PROT</name>
<protein>
    <submittedName>
        <fullName evidence="6">LysR family glycine cleavage system transcriptional activator</fullName>
    </submittedName>
</protein>
<dbReference type="InterPro" id="IPR036390">
    <property type="entry name" value="WH_DNA-bd_sf"/>
</dbReference>
<dbReference type="InterPro" id="IPR058163">
    <property type="entry name" value="LysR-type_TF_proteobact-type"/>
</dbReference>
<dbReference type="OrthoDB" id="3252676at2"/>
<dbReference type="AlphaFoldDB" id="A0A3N1MDL6"/>
<keyword evidence="2" id="KW-0805">Transcription regulation</keyword>
<feature type="domain" description="HTH lysR-type" evidence="5">
    <location>
        <begin position="5"/>
        <end position="62"/>
    </location>
</feature>
<dbReference type="InterPro" id="IPR005119">
    <property type="entry name" value="LysR_subst-bd"/>
</dbReference>
<proteinExistence type="inferred from homology"/>
<dbReference type="PANTHER" id="PTHR30537:SF79">
    <property type="entry name" value="TRANSCRIPTIONAL REGULATOR-RELATED"/>
    <property type="match status" value="1"/>
</dbReference>
<dbReference type="InterPro" id="IPR036388">
    <property type="entry name" value="WH-like_DNA-bd_sf"/>
</dbReference>
<evidence type="ECO:0000313" key="6">
    <source>
        <dbReference type="EMBL" id="ROQ01813.1"/>
    </source>
</evidence>
<evidence type="ECO:0000313" key="7">
    <source>
        <dbReference type="Proteomes" id="UP000278222"/>
    </source>
</evidence>
<dbReference type="PROSITE" id="PS50931">
    <property type="entry name" value="HTH_LYSR"/>
    <property type="match status" value="1"/>
</dbReference>
<evidence type="ECO:0000256" key="2">
    <source>
        <dbReference type="ARBA" id="ARBA00023015"/>
    </source>
</evidence>
<comment type="similarity">
    <text evidence="1">Belongs to the LysR transcriptional regulatory family.</text>
</comment>
<evidence type="ECO:0000259" key="5">
    <source>
        <dbReference type="PROSITE" id="PS50931"/>
    </source>
</evidence>
<accession>A0A3N1MDL6</accession>
<sequence length="308" mass="32378">MQTRPPFDALIAFDAALRLGSMTLAAGELGVTQSAVSHRIRRLEAFMGTALLLRRNAGLAPTPAGAALAEGLTALLDDLAGLRSRCRAADAPDNLRVGVGAALAGNWLVRRLPGFAAACPGIAIELAVVENEAQAHAPDIDLRILWVPAAEARSTSTQRPLFQECVFPVCHPALLPAAFVPGDPALLSTLPLLHKGPAGRGTGAEWSWAAWLDRLGLPPRPGDTLRFATIGTAIAAALEGAGAVLARSMLVHDALADGRLVRLLPDGWDMPSSKVHVLRWPAALSGDDRVRRFAAWLVERTAETAAAP</sequence>
<reference evidence="6 7" key="1">
    <citation type="submission" date="2018-11" db="EMBL/GenBank/DDBJ databases">
        <title>Genomic Encyclopedia of Type Strains, Phase IV (KMG-IV): sequencing the most valuable type-strain genomes for metagenomic binning, comparative biology and taxonomic classification.</title>
        <authorList>
            <person name="Goeker M."/>
        </authorList>
    </citation>
    <scope>NUCLEOTIDE SEQUENCE [LARGE SCALE GENOMIC DNA]</scope>
    <source>
        <strain evidence="6 7">DSM 5900</strain>
    </source>
</reference>
<dbReference type="EMBL" id="RJKX01000011">
    <property type="protein sequence ID" value="ROQ01813.1"/>
    <property type="molecule type" value="Genomic_DNA"/>
</dbReference>
<dbReference type="SUPFAM" id="SSF46785">
    <property type="entry name" value="Winged helix' DNA-binding domain"/>
    <property type="match status" value="1"/>
</dbReference>
<evidence type="ECO:0000256" key="1">
    <source>
        <dbReference type="ARBA" id="ARBA00009437"/>
    </source>
</evidence>
<dbReference type="PRINTS" id="PR00039">
    <property type="entry name" value="HTHLYSR"/>
</dbReference>
<organism evidence="6 7">
    <name type="scientific">Stella humosa</name>
    <dbReference type="NCBI Taxonomy" id="94"/>
    <lineage>
        <taxon>Bacteria</taxon>
        <taxon>Pseudomonadati</taxon>
        <taxon>Pseudomonadota</taxon>
        <taxon>Alphaproteobacteria</taxon>
        <taxon>Rhodospirillales</taxon>
        <taxon>Stellaceae</taxon>
        <taxon>Stella</taxon>
    </lineage>
</organism>
<dbReference type="Gene3D" id="1.10.10.10">
    <property type="entry name" value="Winged helix-like DNA-binding domain superfamily/Winged helix DNA-binding domain"/>
    <property type="match status" value="1"/>
</dbReference>
<evidence type="ECO:0000256" key="4">
    <source>
        <dbReference type="ARBA" id="ARBA00023163"/>
    </source>
</evidence>
<dbReference type="Pfam" id="PF00126">
    <property type="entry name" value="HTH_1"/>
    <property type="match status" value="1"/>
</dbReference>
<keyword evidence="3" id="KW-0238">DNA-binding</keyword>
<dbReference type="InterPro" id="IPR000847">
    <property type="entry name" value="LysR_HTH_N"/>
</dbReference>
<dbReference type="GO" id="GO:0003700">
    <property type="term" value="F:DNA-binding transcription factor activity"/>
    <property type="evidence" value="ECO:0007669"/>
    <property type="project" value="InterPro"/>
</dbReference>